<feature type="domain" description="Protein kinase" evidence="1">
    <location>
        <begin position="1"/>
        <end position="75"/>
    </location>
</feature>
<dbReference type="InterPro" id="IPR000719">
    <property type="entry name" value="Prot_kinase_dom"/>
</dbReference>
<name>A0AAV5CKK9_ELECO</name>
<dbReference type="PROSITE" id="PS00108">
    <property type="entry name" value="PROTEIN_KINASE_ST"/>
    <property type="match status" value="1"/>
</dbReference>
<dbReference type="PANTHER" id="PTHR48055:SF46">
    <property type="entry name" value="LEUCINE-RICH REPEAT SERINE_THREONINE-PROTEIN KINASE 1"/>
    <property type="match status" value="1"/>
</dbReference>
<dbReference type="InterPro" id="IPR008271">
    <property type="entry name" value="Ser/Thr_kinase_AS"/>
</dbReference>
<evidence type="ECO:0000313" key="3">
    <source>
        <dbReference type="Proteomes" id="UP001054889"/>
    </source>
</evidence>
<comment type="caution">
    <text evidence="2">The sequence shown here is derived from an EMBL/GenBank/DDBJ whole genome shotgun (WGS) entry which is preliminary data.</text>
</comment>
<protein>
    <recommendedName>
        <fullName evidence="1">Protein kinase domain-containing protein</fullName>
    </recommendedName>
</protein>
<sequence length="75" mass="8281">MEVALAMRYLHEQTPRVLHRDLKPSNVLLDAGMRARVADFGHARFLPDGKEALTGETGQVTVHKKASCARGILLD</sequence>
<dbReference type="GO" id="GO:0004672">
    <property type="term" value="F:protein kinase activity"/>
    <property type="evidence" value="ECO:0007669"/>
    <property type="project" value="InterPro"/>
</dbReference>
<evidence type="ECO:0000259" key="1">
    <source>
        <dbReference type="PROSITE" id="PS50011"/>
    </source>
</evidence>
<dbReference type="InterPro" id="IPR011009">
    <property type="entry name" value="Kinase-like_dom_sf"/>
</dbReference>
<accession>A0AAV5CKK9</accession>
<dbReference type="PROSITE" id="PS50011">
    <property type="entry name" value="PROTEIN_KINASE_DOM"/>
    <property type="match status" value="1"/>
</dbReference>
<dbReference type="Proteomes" id="UP001054889">
    <property type="component" value="Unassembled WGS sequence"/>
</dbReference>
<reference evidence="2" key="2">
    <citation type="submission" date="2021-12" db="EMBL/GenBank/DDBJ databases">
        <title>Resequencing data analysis of finger millet.</title>
        <authorList>
            <person name="Hatakeyama M."/>
            <person name="Aluri S."/>
            <person name="Balachadran M.T."/>
            <person name="Sivarajan S.R."/>
            <person name="Poveda L."/>
            <person name="Shimizu-Inatsugi R."/>
            <person name="Schlapbach R."/>
            <person name="Sreeman S.M."/>
            <person name="Shimizu K.K."/>
        </authorList>
    </citation>
    <scope>NUCLEOTIDE SEQUENCE</scope>
</reference>
<reference evidence="2" key="1">
    <citation type="journal article" date="2018" name="DNA Res.">
        <title>Multiple hybrid de novo genome assembly of finger millet, an orphan allotetraploid crop.</title>
        <authorList>
            <person name="Hatakeyama M."/>
            <person name="Aluri S."/>
            <person name="Balachadran M.T."/>
            <person name="Sivarajan S.R."/>
            <person name="Patrignani A."/>
            <person name="Gruter S."/>
            <person name="Poveda L."/>
            <person name="Shimizu-Inatsugi R."/>
            <person name="Baeten J."/>
            <person name="Francoijs K.J."/>
            <person name="Nataraja K.N."/>
            <person name="Reddy Y.A.N."/>
            <person name="Phadnis S."/>
            <person name="Ravikumar R.L."/>
            <person name="Schlapbach R."/>
            <person name="Sreeman S.M."/>
            <person name="Shimizu K.K."/>
        </authorList>
    </citation>
    <scope>NUCLEOTIDE SEQUENCE</scope>
</reference>
<evidence type="ECO:0000313" key="2">
    <source>
        <dbReference type="EMBL" id="GJM98675.1"/>
    </source>
</evidence>
<dbReference type="GO" id="GO:0005524">
    <property type="term" value="F:ATP binding"/>
    <property type="evidence" value="ECO:0007669"/>
    <property type="project" value="InterPro"/>
</dbReference>
<dbReference type="GO" id="GO:0016020">
    <property type="term" value="C:membrane"/>
    <property type="evidence" value="ECO:0007669"/>
    <property type="project" value="TreeGrafter"/>
</dbReference>
<dbReference type="InterPro" id="IPR051564">
    <property type="entry name" value="LRR_receptor-like_kinase"/>
</dbReference>
<proteinExistence type="predicted"/>
<gene>
    <name evidence="2" type="primary">ga15704</name>
    <name evidence="2" type="ORF">PR202_ga15704</name>
</gene>
<dbReference type="SUPFAM" id="SSF56112">
    <property type="entry name" value="Protein kinase-like (PK-like)"/>
    <property type="match status" value="1"/>
</dbReference>
<organism evidence="2 3">
    <name type="scientific">Eleusine coracana subsp. coracana</name>
    <dbReference type="NCBI Taxonomy" id="191504"/>
    <lineage>
        <taxon>Eukaryota</taxon>
        <taxon>Viridiplantae</taxon>
        <taxon>Streptophyta</taxon>
        <taxon>Embryophyta</taxon>
        <taxon>Tracheophyta</taxon>
        <taxon>Spermatophyta</taxon>
        <taxon>Magnoliopsida</taxon>
        <taxon>Liliopsida</taxon>
        <taxon>Poales</taxon>
        <taxon>Poaceae</taxon>
        <taxon>PACMAD clade</taxon>
        <taxon>Chloridoideae</taxon>
        <taxon>Cynodonteae</taxon>
        <taxon>Eleusininae</taxon>
        <taxon>Eleusine</taxon>
    </lineage>
</organism>
<dbReference type="PANTHER" id="PTHR48055">
    <property type="entry name" value="LEUCINE-RICH REPEAT RECEPTOR PROTEIN KINASE EMS1"/>
    <property type="match status" value="1"/>
</dbReference>
<dbReference type="Gene3D" id="1.10.510.10">
    <property type="entry name" value="Transferase(Phosphotransferase) domain 1"/>
    <property type="match status" value="1"/>
</dbReference>
<keyword evidence="3" id="KW-1185">Reference proteome</keyword>
<dbReference type="EMBL" id="BQKI01000007">
    <property type="protein sequence ID" value="GJM98675.1"/>
    <property type="molecule type" value="Genomic_DNA"/>
</dbReference>
<dbReference type="AlphaFoldDB" id="A0AAV5CKK9"/>
<dbReference type="Pfam" id="PF00069">
    <property type="entry name" value="Pkinase"/>
    <property type="match status" value="1"/>
</dbReference>